<sequence>MADNAAKPVWYELLTTDIEAAQIFYADVLDWTIARAPYEGIDYRIAAAPDAASIAGLMTIPQPGALPSWLMYVGVEDVDASVERVTAAGGAVQMPAMTMEGVGRMAMLADPHGAPFYVMRGESDDPSNAFVPGEAATPGHAVWNELTTPDPAASIAFYEAQFGWRQDGAMPMGELGDYQFLYAGADGIGAVMGRVPGGREGWQPYFMVEDIDAAVERLIVGGGSVIQGPDPIPGGMYSVVAEDPQGVRFGLVGSRVA</sequence>
<dbReference type="SUPFAM" id="SSF54593">
    <property type="entry name" value="Glyoxalase/Bleomycin resistance protein/Dihydroxybiphenyl dioxygenase"/>
    <property type="match status" value="2"/>
</dbReference>
<dbReference type="InterPro" id="IPR037523">
    <property type="entry name" value="VOC_core"/>
</dbReference>
<evidence type="ECO:0000313" key="2">
    <source>
        <dbReference type="EMBL" id="UUL81734.1"/>
    </source>
</evidence>
<protein>
    <submittedName>
        <fullName evidence="2">VOC family protein</fullName>
    </submittedName>
</protein>
<dbReference type="RefSeq" id="WP_256505452.1">
    <property type="nucleotide sequence ID" value="NZ_CP101740.1"/>
</dbReference>
<dbReference type="InterPro" id="IPR004360">
    <property type="entry name" value="Glyas_Fos-R_dOase_dom"/>
</dbReference>
<dbReference type="PROSITE" id="PS51819">
    <property type="entry name" value="VOC"/>
    <property type="match status" value="2"/>
</dbReference>
<evidence type="ECO:0000313" key="3">
    <source>
        <dbReference type="Proteomes" id="UP001058533"/>
    </source>
</evidence>
<dbReference type="PANTHER" id="PTHR33993:SF14">
    <property type="entry name" value="GB|AAF24581.1"/>
    <property type="match status" value="1"/>
</dbReference>
<proteinExistence type="predicted"/>
<dbReference type="Pfam" id="PF00903">
    <property type="entry name" value="Glyoxalase"/>
    <property type="match status" value="2"/>
</dbReference>
<evidence type="ECO:0000259" key="1">
    <source>
        <dbReference type="PROSITE" id="PS51819"/>
    </source>
</evidence>
<organism evidence="2 3">
    <name type="scientific">Sphingomonas qomolangmaensis</name>
    <dbReference type="NCBI Taxonomy" id="2918765"/>
    <lineage>
        <taxon>Bacteria</taxon>
        <taxon>Pseudomonadati</taxon>
        <taxon>Pseudomonadota</taxon>
        <taxon>Alphaproteobacteria</taxon>
        <taxon>Sphingomonadales</taxon>
        <taxon>Sphingomonadaceae</taxon>
        <taxon>Sphingomonas</taxon>
    </lineage>
</organism>
<keyword evidence="3" id="KW-1185">Reference proteome</keyword>
<dbReference type="InterPro" id="IPR029068">
    <property type="entry name" value="Glyas_Bleomycin-R_OHBP_Dase"/>
</dbReference>
<dbReference type="InterPro" id="IPR052164">
    <property type="entry name" value="Anthracycline_SecMetBiosynth"/>
</dbReference>
<dbReference type="Proteomes" id="UP001058533">
    <property type="component" value="Chromosome"/>
</dbReference>
<reference evidence="2" key="1">
    <citation type="submission" date="2022-07" db="EMBL/GenBank/DDBJ databases">
        <title>Sphingomonas sp. nov., a novel bacterium isolated from the north slope of the Mount Everest.</title>
        <authorList>
            <person name="Cui X."/>
            <person name="Liu Y."/>
        </authorList>
    </citation>
    <scope>NUCLEOTIDE SEQUENCE</scope>
    <source>
        <strain evidence="2">S5-59</strain>
    </source>
</reference>
<gene>
    <name evidence="2" type="ORF">NMP03_11055</name>
</gene>
<dbReference type="Gene3D" id="3.10.180.10">
    <property type="entry name" value="2,3-Dihydroxybiphenyl 1,2-Dioxygenase, domain 1"/>
    <property type="match status" value="2"/>
</dbReference>
<feature type="domain" description="VOC" evidence="1">
    <location>
        <begin position="137"/>
        <end position="254"/>
    </location>
</feature>
<dbReference type="CDD" id="cd07247">
    <property type="entry name" value="SgaA_N_like"/>
    <property type="match status" value="2"/>
</dbReference>
<dbReference type="PANTHER" id="PTHR33993">
    <property type="entry name" value="GLYOXALASE-RELATED"/>
    <property type="match status" value="1"/>
</dbReference>
<dbReference type="EMBL" id="CP101740">
    <property type="protein sequence ID" value="UUL81734.1"/>
    <property type="molecule type" value="Genomic_DNA"/>
</dbReference>
<feature type="domain" description="VOC" evidence="1">
    <location>
        <begin position="7"/>
        <end position="121"/>
    </location>
</feature>
<accession>A0ABY5L7R4</accession>
<name>A0ABY5L7R4_9SPHN</name>